<comment type="subcellular location">
    <subcellularLocation>
        <location evidence="1">Nucleus</location>
    </subcellularLocation>
</comment>
<evidence type="ECO:0000256" key="8">
    <source>
        <dbReference type="PROSITE-ProRule" id="PRU00042"/>
    </source>
</evidence>
<evidence type="ECO:0000256" key="7">
    <source>
        <dbReference type="ARBA" id="ARBA00037948"/>
    </source>
</evidence>
<evidence type="ECO:0000313" key="11">
    <source>
        <dbReference type="Proteomes" id="UP001497623"/>
    </source>
</evidence>
<feature type="domain" description="C2H2-type" evidence="9">
    <location>
        <begin position="71"/>
        <end position="98"/>
    </location>
</feature>
<dbReference type="PANTHER" id="PTHR24388">
    <property type="entry name" value="ZINC FINGER PROTEIN"/>
    <property type="match status" value="1"/>
</dbReference>
<dbReference type="GO" id="GO:0005634">
    <property type="term" value="C:nucleus"/>
    <property type="evidence" value="ECO:0007669"/>
    <property type="project" value="UniProtKB-SubCell"/>
</dbReference>
<dbReference type="GO" id="GO:0000981">
    <property type="term" value="F:DNA-binding transcription factor activity, RNA polymerase II-specific"/>
    <property type="evidence" value="ECO:0007669"/>
    <property type="project" value="TreeGrafter"/>
</dbReference>
<evidence type="ECO:0000313" key="10">
    <source>
        <dbReference type="EMBL" id="CAL4217931.1"/>
    </source>
</evidence>
<keyword evidence="5" id="KW-0862">Zinc</keyword>
<dbReference type="InterPro" id="IPR036236">
    <property type="entry name" value="Znf_C2H2_sf"/>
</dbReference>
<dbReference type="PANTHER" id="PTHR24388:SF54">
    <property type="entry name" value="PROTEIN ESCARGOT"/>
    <property type="match status" value="1"/>
</dbReference>
<dbReference type="SUPFAM" id="SSF57667">
    <property type="entry name" value="beta-beta-alpha zinc fingers"/>
    <property type="match status" value="1"/>
</dbReference>
<dbReference type="InterPro" id="IPR050527">
    <property type="entry name" value="Snail/Krueppel_Znf"/>
</dbReference>
<dbReference type="GO" id="GO:0000978">
    <property type="term" value="F:RNA polymerase II cis-regulatory region sequence-specific DNA binding"/>
    <property type="evidence" value="ECO:0007669"/>
    <property type="project" value="TreeGrafter"/>
</dbReference>
<comment type="similarity">
    <text evidence="7">Belongs to the snail C2H2-type zinc-finger protein family.</text>
</comment>
<evidence type="ECO:0000256" key="5">
    <source>
        <dbReference type="ARBA" id="ARBA00022833"/>
    </source>
</evidence>
<dbReference type="Proteomes" id="UP001497623">
    <property type="component" value="Unassembled WGS sequence"/>
</dbReference>
<dbReference type="InterPro" id="IPR013087">
    <property type="entry name" value="Znf_C2H2_type"/>
</dbReference>
<dbReference type="SMART" id="SM00355">
    <property type="entry name" value="ZnF_C2H2"/>
    <property type="match status" value="1"/>
</dbReference>
<evidence type="ECO:0000256" key="2">
    <source>
        <dbReference type="ARBA" id="ARBA00022723"/>
    </source>
</evidence>
<accession>A0AAV2SP95</accession>
<proteinExistence type="inferred from homology"/>
<dbReference type="Gene3D" id="3.30.160.60">
    <property type="entry name" value="Classic Zinc Finger"/>
    <property type="match status" value="1"/>
</dbReference>
<keyword evidence="6" id="KW-0539">Nucleus</keyword>
<evidence type="ECO:0000256" key="6">
    <source>
        <dbReference type="ARBA" id="ARBA00023242"/>
    </source>
</evidence>
<dbReference type="AlphaFoldDB" id="A0AAV2SP95"/>
<organism evidence="10 11">
    <name type="scientific">Meganyctiphanes norvegica</name>
    <name type="common">Northern krill</name>
    <name type="synonym">Thysanopoda norvegica</name>
    <dbReference type="NCBI Taxonomy" id="48144"/>
    <lineage>
        <taxon>Eukaryota</taxon>
        <taxon>Metazoa</taxon>
        <taxon>Ecdysozoa</taxon>
        <taxon>Arthropoda</taxon>
        <taxon>Crustacea</taxon>
        <taxon>Multicrustacea</taxon>
        <taxon>Malacostraca</taxon>
        <taxon>Eumalacostraca</taxon>
        <taxon>Eucarida</taxon>
        <taxon>Euphausiacea</taxon>
        <taxon>Euphausiidae</taxon>
        <taxon>Meganyctiphanes</taxon>
    </lineage>
</organism>
<comment type="caution">
    <text evidence="10">The sequence shown here is derived from an EMBL/GenBank/DDBJ whole genome shotgun (WGS) entry which is preliminary data.</text>
</comment>
<evidence type="ECO:0000256" key="4">
    <source>
        <dbReference type="ARBA" id="ARBA00022771"/>
    </source>
</evidence>
<evidence type="ECO:0000259" key="9">
    <source>
        <dbReference type="PROSITE" id="PS50157"/>
    </source>
</evidence>
<dbReference type="Pfam" id="PF00096">
    <property type="entry name" value="zf-C2H2"/>
    <property type="match status" value="1"/>
</dbReference>
<dbReference type="PROSITE" id="PS00028">
    <property type="entry name" value="ZINC_FINGER_C2H2_1"/>
    <property type="match status" value="1"/>
</dbReference>
<keyword evidence="3" id="KW-0677">Repeat</keyword>
<evidence type="ECO:0000256" key="1">
    <source>
        <dbReference type="ARBA" id="ARBA00004123"/>
    </source>
</evidence>
<keyword evidence="11" id="KW-1185">Reference proteome</keyword>
<evidence type="ECO:0000256" key="3">
    <source>
        <dbReference type="ARBA" id="ARBA00022737"/>
    </source>
</evidence>
<dbReference type="EMBL" id="CAXKWB010093189">
    <property type="protein sequence ID" value="CAL4217931.1"/>
    <property type="molecule type" value="Genomic_DNA"/>
</dbReference>
<sequence length="105" mass="11936">MTSESSREMHSVNFDEVVCKPDIEIGEVKVQIQDVKIKVNDQFGIVKDSKVIIMDWECSLPKQKHTDGTAYQCTHCDRSFSRNGNYLNHLKTHTGGKPHQCSQCP</sequence>
<gene>
    <name evidence="10" type="ORF">MNOR_LOCUS38851</name>
</gene>
<keyword evidence="4 8" id="KW-0863">Zinc-finger</keyword>
<dbReference type="GO" id="GO:0008270">
    <property type="term" value="F:zinc ion binding"/>
    <property type="evidence" value="ECO:0007669"/>
    <property type="project" value="UniProtKB-KW"/>
</dbReference>
<reference evidence="10 11" key="1">
    <citation type="submission" date="2024-05" db="EMBL/GenBank/DDBJ databases">
        <authorList>
            <person name="Wallberg A."/>
        </authorList>
    </citation>
    <scope>NUCLEOTIDE SEQUENCE [LARGE SCALE GENOMIC DNA]</scope>
</reference>
<dbReference type="FunFam" id="3.30.160.60:FF:000110">
    <property type="entry name" value="Zinc finger protein-like"/>
    <property type="match status" value="1"/>
</dbReference>
<protein>
    <recommendedName>
        <fullName evidence="9">C2H2-type domain-containing protein</fullName>
    </recommendedName>
</protein>
<keyword evidence="2" id="KW-0479">Metal-binding</keyword>
<name>A0AAV2SP95_MEGNR</name>
<dbReference type="PROSITE" id="PS50157">
    <property type="entry name" value="ZINC_FINGER_C2H2_2"/>
    <property type="match status" value="1"/>
</dbReference>
<feature type="non-terminal residue" evidence="10">
    <location>
        <position position="105"/>
    </location>
</feature>